<comment type="caution">
    <text evidence="5">The sequence shown here is derived from an EMBL/GenBank/DDBJ whole genome shotgun (WGS) entry which is preliminary data.</text>
</comment>
<dbReference type="SUPFAM" id="SSF51316">
    <property type="entry name" value="Mss4-like"/>
    <property type="match status" value="1"/>
</dbReference>
<gene>
    <name evidence="5" type="ORF">GIB67_020850</name>
</gene>
<keyword evidence="6" id="KW-1185">Reference proteome</keyword>
<comment type="similarity">
    <text evidence="1">Belongs to the Gfa family.</text>
</comment>
<organism evidence="5 6">
    <name type="scientific">Kingdonia uniflora</name>
    <dbReference type="NCBI Taxonomy" id="39325"/>
    <lineage>
        <taxon>Eukaryota</taxon>
        <taxon>Viridiplantae</taxon>
        <taxon>Streptophyta</taxon>
        <taxon>Embryophyta</taxon>
        <taxon>Tracheophyta</taxon>
        <taxon>Spermatophyta</taxon>
        <taxon>Magnoliopsida</taxon>
        <taxon>Ranunculales</taxon>
        <taxon>Circaeasteraceae</taxon>
        <taxon>Kingdonia</taxon>
    </lineage>
</organism>
<dbReference type="OrthoDB" id="2993351at2759"/>
<protein>
    <recommendedName>
        <fullName evidence="4">CENP-V/GFA domain-containing protein</fullName>
    </recommendedName>
</protein>
<dbReference type="InterPro" id="IPR052355">
    <property type="entry name" value="CENP-V-like"/>
</dbReference>
<accession>A0A7J7M7B0</accession>
<name>A0A7J7M7B0_9MAGN</name>
<evidence type="ECO:0000259" key="4">
    <source>
        <dbReference type="PROSITE" id="PS51891"/>
    </source>
</evidence>
<reference evidence="5 6" key="1">
    <citation type="journal article" date="2020" name="IScience">
        <title>Genome Sequencing of the Endangered Kingdonia uniflora (Circaeasteraceae, Ranunculales) Reveals Potential Mechanisms of Evolutionary Specialization.</title>
        <authorList>
            <person name="Sun Y."/>
            <person name="Deng T."/>
            <person name="Zhang A."/>
            <person name="Moore M.J."/>
            <person name="Landis J.B."/>
            <person name="Lin N."/>
            <person name="Zhang H."/>
            <person name="Zhang X."/>
            <person name="Huang J."/>
            <person name="Zhang X."/>
            <person name="Sun H."/>
            <person name="Wang H."/>
        </authorList>
    </citation>
    <scope>NUCLEOTIDE SEQUENCE [LARGE SCALE GENOMIC DNA]</scope>
    <source>
        <strain evidence="5">TB1705</strain>
        <tissue evidence="5">Leaf</tissue>
    </source>
</reference>
<keyword evidence="2" id="KW-0479">Metal-binding</keyword>
<dbReference type="AlphaFoldDB" id="A0A7J7M7B0"/>
<keyword evidence="3" id="KW-0862">Zinc</keyword>
<evidence type="ECO:0000313" key="6">
    <source>
        <dbReference type="Proteomes" id="UP000541444"/>
    </source>
</evidence>
<dbReference type="EMBL" id="JACGCM010001726">
    <property type="protein sequence ID" value="KAF6150767.1"/>
    <property type="molecule type" value="Genomic_DNA"/>
</dbReference>
<evidence type="ECO:0000256" key="1">
    <source>
        <dbReference type="ARBA" id="ARBA00005495"/>
    </source>
</evidence>
<dbReference type="InterPro" id="IPR006913">
    <property type="entry name" value="CENP-V/GFA"/>
</dbReference>
<evidence type="ECO:0000256" key="3">
    <source>
        <dbReference type="ARBA" id="ARBA00022833"/>
    </source>
</evidence>
<dbReference type="PROSITE" id="PS51891">
    <property type="entry name" value="CENP_V_GFA"/>
    <property type="match status" value="1"/>
</dbReference>
<evidence type="ECO:0000256" key="2">
    <source>
        <dbReference type="ARBA" id="ARBA00022723"/>
    </source>
</evidence>
<evidence type="ECO:0000313" key="5">
    <source>
        <dbReference type="EMBL" id="KAF6150767.1"/>
    </source>
</evidence>
<dbReference type="PANTHER" id="PTHR28620:SF1">
    <property type="entry name" value="CENP-V_GFA DOMAIN-CONTAINING PROTEIN"/>
    <property type="match status" value="1"/>
</dbReference>
<sequence>MVHNGGCHCGKVRWEAQAPQSVTAWSCNCSDCSMRGNTHFIIPSTCFKLLRESEQFLSTYTFGTHTSKHTFCKVCGITSFYVPRSNPDGVAVTVKCVDPGTLNHFEIKYFDGRNWDRSYEKSSIASLSKLETENPIANDSN</sequence>
<dbReference type="PANTHER" id="PTHR28620">
    <property type="entry name" value="CENTROMERE PROTEIN V"/>
    <property type="match status" value="1"/>
</dbReference>
<dbReference type="Gene3D" id="2.170.150.70">
    <property type="match status" value="1"/>
</dbReference>
<dbReference type="InterPro" id="IPR011057">
    <property type="entry name" value="Mss4-like_sf"/>
</dbReference>
<dbReference type="Proteomes" id="UP000541444">
    <property type="component" value="Unassembled WGS sequence"/>
</dbReference>
<dbReference type="GO" id="GO:0046872">
    <property type="term" value="F:metal ion binding"/>
    <property type="evidence" value="ECO:0007669"/>
    <property type="project" value="UniProtKB-KW"/>
</dbReference>
<dbReference type="Pfam" id="PF04828">
    <property type="entry name" value="GFA"/>
    <property type="match status" value="1"/>
</dbReference>
<proteinExistence type="inferred from homology"/>
<feature type="domain" description="CENP-V/GFA" evidence="4">
    <location>
        <begin position="3"/>
        <end position="116"/>
    </location>
</feature>
<dbReference type="GO" id="GO:0016846">
    <property type="term" value="F:carbon-sulfur lyase activity"/>
    <property type="evidence" value="ECO:0007669"/>
    <property type="project" value="InterPro"/>
</dbReference>